<dbReference type="GO" id="GO:0007155">
    <property type="term" value="P:cell adhesion"/>
    <property type="evidence" value="ECO:0007669"/>
    <property type="project" value="InterPro"/>
</dbReference>
<dbReference type="Pfam" id="PF01297">
    <property type="entry name" value="ZnuA"/>
    <property type="match status" value="1"/>
</dbReference>
<organism evidence="5 6">
    <name type="scientific">Candidatus Uhrbacteria bacterium CG10_big_fil_rev_8_21_14_0_10_48_11</name>
    <dbReference type="NCBI Taxonomy" id="1975037"/>
    <lineage>
        <taxon>Bacteria</taxon>
        <taxon>Candidatus Uhriibacteriota</taxon>
    </lineage>
</organism>
<gene>
    <name evidence="5" type="ORF">COV04_01150</name>
</gene>
<dbReference type="GO" id="GO:0046872">
    <property type="term" value="F:metal ion binding"/>
    <property type="evidence" value="ECO:0007669"/>
    <property type="project" value="InterPro"/>
</dbReference>
<dbReference type="GO" id="GO:0030001">
    <property type="term" value="P:metal ion transport"/>
    <property type="evidence" value="ECO:0007669"/>
    <property type="project" value="InterPro"/>
</dbReference>
<reference evidence="5 6" key="1">
    <citation type="submission" date="2017-09" db="EMBL/GenBank/DDBJ databases">
        <title>Depth-based differentiation of microbial function through sediment-hosted aquifers and enrichment of novel symbionts in the deep terrestrial subsurface.</title>
        <authorList>
            <person name="Probst A.J."/>
            <person name="Ladd B."/>
            <person name="Jarett J.K."/>
            <person name="Geller-Mcgrath D.E."/>
            <person name="Sieber C.M."/>
            <person name="Emerson J.B."/>
            <person name="Anantharaman K."/>
            <person name="Thomas B.C."/>
            <person name="Malmstrom R."/>
            <person name="Stieglmeier M."/>
            <person name="Klingl A."/>
            <person name="Woyke T."/>
            <person name="Ryan C.M."/>
            <person name="Banfield J.F."/>
        </authorList>
    </citation>
    <scope>NUCLEOTIDE SEQUENCE [LARGE SCALE GENOMIC DNA]</scope>
    <source>
        <strain evidence="5">CG10_big_fil_rev_8_21_14_0_10_48_11</strain>
    </source>
</reference>
<dbReference type="InterPro" id="IPR006128">
    <property type="entry name" value="Lipoprotein_PsaA-like"/>
</dbReference>
<protein>
    <submittedName>
        <fullName evidence="5">Zinc ABC transporter substrate-binding protein</fullName>
    </submittedName>
</protein>
<dbReference type="PRINTS" id="PR00690">
    <property type="entry name" value="ADHESNFAMILY"/>
</dbReference>
<dbReference type="Proteomes" id="UP000231152">
    <property type="component" value="Unassembled WGS sequence"/>
</dbReference>
<accession>A0A2M8LFB6</accession>
<name>A0A2M8LFB6_9BACT</name>
<dbReference type="EMBL" id="PFET01000005">
    <property type="protein sequence ID" value="PJE76119.1"/>
    <property type="molecule type" value="Genomic_DNA"/>
</dbReference>
<dbReference type="PRINTS" id="PR00691">
    <property type="entry name" value="ADHESINB"/>
</dbReference>
<dbReference type="InterPro" id="IPR006129">
    <property type="entry name" value="AdhesinB"/>
</dbReference>
<dbReference type="Gene3D" id="3.40.50.1980">
    <property type="entry name" value="Nitrogenase molybdenum iron protein domain"/>
    <property type="match status" value="2"/>
</dbReference>
<keyword evidence="2 4" id="KW-0813">Transport</keyword>
<dbReference type="PANTHER" id="PTHR42953">
    <property type="entry name" value="HIGH-AFFINITY ZINC UPTAKE SYSTEM PROTEIN ZNUA-RELATED"/>
    <property type="match status" value="1"/>
</dbReference>
<evidence type="ECO:0000256" key="4">
    <source>
        <dbReference type="RuleBase" id="RU003512"/>
    </source>
</evidence>
<dbReference type="SUPFAM" id="SSF53807">
    <property type="entry name" value="Helical backbone' metal receptor"/>
    <property type="match status" value="1"/>
</dbReference>
<evidence type="ECO:0000256" key="2">
    <source>
        <dbReference type="ARBA" id="ARBA00022448"/>
    </source>
</evidence>
<sequence>MVKSLLTIAHDVVSKINQKASATTHLMLTKRKTSRRISICKIFAYSNWLMKLRSKTPLLLLGLALVGLLAVLAAGSIRHFSTTKPARDGTLKIAASFYPLAYFTQSVAGSHADVVTITPAGAEPHDYELTAGDVATLAGADLVVANGILEPWLPKIENELTANGSLLVVGKSFATHYYTGTDAVPTIDPHVWLSPKIAGKMVNEITNALVRIDPAHANDYRSNKQVMQAKLASLDEDFTKGLSRCSLNTFITSHSAFGYLAADYGLTQISIAGLSPDADPSPQQLASVADLAKTKNIHYIFFESLASPKLSETLAREVGTETLALNPLEGLTKNELAAGQNYFTEMQQNLTNLKLALGCQ</sequence>
<evidence type="ECO:0000256" key="1">
    <source>
        <dbReference type="ARBA" id="ARBA00011028"/>
    </source>
</evidence>
<keyword evidence="3" id="KW-0732">Signal</keyword>
<evidence type="ECO:0000256" key="3">
    <source>
        <dbReference type="ARBA" id="ARBA00022729"/>
    </source>
</evidence>
<comment type="similarity">
    <text evidence="1 4">Belongs to the bacterial solute-binding protein 9 family.</text>
</comment>
<dbReference type="InterPro" id="IPR006127">
    <property type="entry name" value="ZnuA-like"/>
</dbReference>
<dbReference type="InterPro" id="IPR050492">
    <property type="entry name" value="Bact_metal-bind_prot9"/>
</dbReference>
<evidence type="ECO:0000313" key="6">
    <source>
        <dbReference type="Proteomes" id="UP000231152"/>
    </source>
</evidence>
<proteinExistence type="inferred from homology"/>
<dbReference type="AlphaFoldDB" id="A0A2M8LFB6"/>
<evidence type="ECO:0000313" key="5">
    <source>
        <dbReference type="EMBL" id="PJE76119.1"/>
    </source>
</evidence>
<comment type="caution">
    <text evidence="5">The sequence shown here is derived from an EMBL/GenBank/DDBJ whole genome shotgun (WGS) entry which is preliminary data.</text>
</comment>
<dbReference type="PANTHER" id="PTHR42953:SF3">
    <property type="entry name" value="HIGH-AFFINITY ZINC UPTAKE SYSTEM PROTEIN ZNUA"/>
    <property type="match status" value="1"/>
</dbReference>